<dbReference type="InterPro" id="IPR039761">
    <property type="entry name" value="Bms1/Tsr1"/>
</dbReference>
<dbReference type="GO" id="GO:0000462">
    <property type="term" value="P:maturation of SSU-rRNA from tricistronic rRNA transcript (SSU-rRNA, 5.8S rRNA, LSU-rRNA)"/>
    <property type="evidence" value="ECO:0007669"/>
    <property type="project" value="TreeGrafter"/>
</dbReference>
<keyword evidence="3" id="KW-1185">Reference proteome</keyword>
<feature type="domain" description="Ribosome biogenesis protein BMS1/TSR1 C-terminal" evidence="1">
    <location>
        <begin position="10"/>
        <end position="174"/>
    </location>
</feature>
<accession>A0AAV7E154</accession>
<organism evidence="2 3">
    <name type="scientific">Aristolochia fimbriata</name>
    <name type="common">White veined hardy Dutchman's pipe vine</name>
    <dbReference type="NCBI Taxonomy" id="158543"/>
    <lineage>
        <taxon>Eukaryota</taxon>
        <taxon>Viridiplantae</taxon>
        <taxon>Streptophyta</taxon>
        <taxon>Embryophyta</taxon>
        <taxon>Tracheophyta</taxon>
        <taxon>Spermatophyta</taxon>
        <taxon>Magnoliopsida</taxon>
        <taxon>Magnoliidae</taxon>
        <taxon>Piperales</taxon>
        <taxon>Aristolochiaceae</taxon>
        <taxon>Aristolochia</taxon>
    </lineage>
</organism>
<dbReference type="AlphaFoldDB" id="A0AAV7E154"/>
<dbReference type="GO" id="GO:0030688">
    <property type="term" value="C:preribosome, small subunit precursor"/>
    <property type="evidence" value="ECO:0007669"/>
    <property type="project" value="TreeGrafter"/>
</dbReference>
<sequence>MKWSNKVLFGLSSSVNVKALARDLMMLLSSEGDILKSNTIASPNYKHRATVLEAPYGNLQSFMEMAKVADLIAFVASASILPDDDYIDEFGHQFAAFGSLKSVDPDRIMLKKIILTGYPQRVSKLKATVQFMFHNPDNVRWYKPVEVWTKCGRRGRVKEPVGTHSSVCLATTSFLVPDPENFGGLDGKLPYAKLGLCPRPIVASSFFPLKFLNPEISKNDFFNE</sequence>
<dbReference type="PANTHER" id="PTHR12858:SF1">
    <property type="entry name" value="PRE-RRNA-PROCESSING PROTEIN TSR1 HOMOLOG"/>
    <property type="match status" value="1"/>
</dbReference>
<reference evidence="2 3" key="1">
    <citation type="submission" date="2021-07" db="EMBL/GenBank/DDBJ databases">
        <title>The Aristolochia fimbriata genome: insights into angiosperm evolution, floral development and chemical biosynthesis.</title>
        <authorList>
            <person name="Jiao Y."/>
        </authorList>
    </citation>
    <scope>NUCLEOTIDE SEQUENCE [LARGE SCALE GENOMIC DNA]</scope>
    <source>
        <strain evidence="2">IBCAS-2021</strain>
        <tissue evidence="2">Leaf</tissue>
    </source>
</reference>
<evidence type="ECO:0000313" key="3">
    <source>
        <dbReference type="Proteomes" id="UP000825729"/>
    </source>
</evidence>
<dbReference type="GO" id="GO:0003924">
    <property type="term" value="F:GTPase activity"/>
    <property type="evidence" value="ECO:0007669"/>
    <property type="project" value="TreeGrafter"/>
</dbReference>
<proteinExistence type="predicted"/>
<dbReference type="PANTHER" id="PTHR12858">
    <property type="entry name" value="RIBOSOME BIOGENESIS PROTEIN"/>
    <property type="match status" value="1"/>
</dbReference>
<protein>
    <recommendedName>
        <fullName evidence="1">Ribosome biogenesis protein BMS1/TSR1 C-terminal domain-containing protein</fullName>
    </recommendedName>
</protein>
<gene>
    <name evidence="2" type="ORF">H6P81_016992</name>
</gene>
<dbReference type="EMBL" id="JAINDJ010000007">
    <property type="protein sequence ID" value="KAG9441138.1"/>
    <property type="molecule type" value="Genomic_DNA"/>
</dbReference>
<evidence type="ECO:0000313" key="2">
    <source>
        <dbReference type="EMBL" id="KAG9441138.1"/>
    </source>
</evidence>
<dbReference type="GO" id="GO:0034511">
    <property type="term" value="F:U3 snoRNA binding"/>
    <property type="evidence" value="ECO:0007669"/>
    <property type="project" value="TreeGrafter"/>
</dbReference>
<dbReference type="Proteomes" id="UP000825729">
    <property type="component" value="Unassembled WGS sequence"/>
</dbReference>
<dbReference type="SMART" id="SM01362">
    <property type="entry name" value="DUF663"/>
    <property type="match status" value="1"/>
</dbReference>
<dbReference type="Pfam" id="PF04950">
    <property type="entry name" value="RIBIOP_C"/>
    <property type="match status" value="1"/>
</dbReference>
<dbReference type="InterPro" id="IPR007034">
    <property type="entry name" value="BMS1_TSR1_C"/>
</dbReference>
<name>A0AAV7E154_ARIFI</name>
<dbReference type="GO" id="GO:0005525">
    <property type="term" value="F:GTP binding"/>
    <property type="evidence" value="ECO:0007669"/>
    <property type="project" value="TreeGrafter"/>
</dbReference>
<comment type="caution">
    <text evidence="2">The sequence shown here is derived from an EMBL/GenBank/DDBJ whole genome shotgun (WGS) entry which is preliminary data.</text>
</comment>
<evidence type="ECO:0000259" key="1">
    <source>
        <dbReference type="SMART" id="SM01362"/>
    </source>
</evidence>
<dbReference type="GO" id="GO:0000479">
    <property type="term" value="P:endonucleolytic cleavage of tricistronic rRNA transcript (SSU-rRNA, 5.8S rRNA, LSU-rRNA)"/>
    <property type="evidence" value="ECO:0007669"/>
    <property type="project" value="TreeGrafter"/>
</dbReference>